<accession>A0A1Y1NNH8</accession>
<reference evidence="1" key="1">
    <citation type="journal article" date="2016" name="Sci. Rep.">
        <title>Molecular characterization of firefly nuptial gifts: a multi-omics approach sheds light on postcopulatory sexual selection.</title>
        <authorList>
            <person name="Al-Wathiqui N."/>
            <person name="Fallon T.R."/>
            <person name="South A."/>
            <person name="Weng J.K."/>
            <person name="Lewis S.M."/>
        </authorList>
    </citation>
    <scope>NUCLEOTIDE SEQUENCE</scope>
</reference>
<dbReference type="EMBL" id="GEZM01001671">
    <property type="protein sequence ID" value="JAV97597.1"/>
    <property type="molecule type" value="Transcribed_RNA"/>
</dbReference>
<sequence length="224" mass="25177">MRKVQNSATISEESKTVGATLSYNKKVPSDSELFALNNVTHPTNASLVPNYSKSTSEPHIVALIPKSCGNSPFLSISSQRKFNKRMSLSNVLGSDYKRKALSSKSASHIPSMLDDYEVNDFNLDMFKCKPVLVRQKKVSQERHGIYDLEFDTNRSSSNPCLMEMPGIRRWSNMQDLDDLSIGSDFHTQKWVVGGDSDTGMCRLILKHISFISPDNDFLTNTLCW</sequence>
<dbReference type="AlphaFoldDB" id="A0A1Y1NNH8"/>
<proteinExistence type="predicted"/>
<evidence type="ECO:0000313" key="1">
    <source>
        <dbReference type="EMBL" id="JAV97597.1"/>
    </source>
</evidence>
<organism evidence="1">
    <name type="scientific">Photinus pyralis</name>
    <name type="common">Common eastern firefly</name>
    <name type="synonym">Lampyris pyralis</name>
    <dbReference type="NCBI Taxonomy" id="7054"/>
    <lineage>
        <taxon>Eukaryota</taxon>
        <taxon>Metazoa</taxon>
        <taxon>Ecdysozoa</taxon>
        <taxon>Arthropoda</taxon>
        <taxon>Hexapoda</taxon>
        <taxon>Insecta</taxon>
        <taxon>Pterygota</taxon>
        <taxon>Neoptera</taxon>
        <taxon>Endopterygota</taxon>
        <taxon>Coleoptera</taxon>
        <taxon>Polyphaga</taxon>
        <taxon>Elateriformia</taxon>
        <taxon>Elateroidea</taxon>
        <taxon>Lampyridae</taxon>
        <taxon>Lampyrinae</taxon>
        <taxon>Photinus</taxon>
    </lineage>
</organism>
<name>A0A1Y1NNH8_PHOPY</name>
<protein>
    <submittedName>
        <fullName evidence="1">Uncharacterized protein</fullName>
    </submittedName>
</protein>